<keyword evidence="6 9" id="KW-0106">Calcium</keyword>
<dbReference type="InterPro" id="IPR002640">
    <property type="entry name" value="Arylesterase"/>
</dbReference>
<comment type="catalytic activity">
    <reaction evidence="9">
        <text>a phenyl acetate + H2O = a phenol + acetate + H(+)</text>
        <dbReference type="Rhea" id="RHEA:17309"/>
        <dbReference type="ChEBI" id="CHEBI:15377"/>
        <dbReference type="ChEBI" id="CHEBI:15378"/>
        <dbReference type="ChEBI" id="CHEBI:30089"/>
        <dbReference type="ChEBI" id="CHEBI:33853"/>
        <dbReference type="ChEBI" id="CHEBI:140310"/>
        <dbReference type="EC" id="3.1.1.2"/>
    </reaction>
</comment>
<evidence type="ECO:0000256" key="9">
    <source>
        <dbReference type="RuleBase" id="RU368025"/>
    </source>
</evidence>
<feature type="disulfide bond" description="In form B" evidence="7">
    <location>
        <begin position="37"/>
        <end position="344"/>
    </location>
</feature>
<evidence type="ECO:0000313" key="11">
    <source>
        <dbReference type="Proteomes" id="UP000005239"/>
    </source>
</evidence>
<feature type="binding site" evidence="6">
    <location>
        <position position="210"/>
    </location>
    <ligand>
        <name>Ca(2+)</name>
        <dbReference type="ChEBI" id="CHEBI:29108"/>
        <label>1</label>
        <note>catalytic</note>
    </ligand>
</feature>
<evidence type="ECO:0000313" key="10">
    <source>
        <dbReference type="EnsemblMetazoa" id="PPA42568.1"/>
    </source>
</evidence>
<dbReference type="InterPro" id="IPR011042">
    <property type="entry name" value="6-blade_b-propeller_TolB-like"/>
</dbReference>
<dbReference type="Pfam" id="PF01731">
    <property type="entry name" value="Arylesterase"/>
    <property type="match status" value="1"/>
</dbReference>
<feature type="binding site" evidence="6">
    <location>
        <position position="49"/>
    </location>
    <ligand>
        <name>Ca(2+)</name>
        <dbReference type="ChEBI" id="CHEBI:29108"/>
        <label>1</label>
        <note>catalytic</note>
    </ligand>
</feature>
<feature type="binding site" evidence="6">
    <location>
        <position position="257"/>
    </location>
    <ligand>
        <name>Ca(2+)</name>
        <dbReference type="ChEBI" id="CHEBI:29108"/>
        <label>1</label>
        <note>catalytic</note>
    </ligand>
</feature>
<evidence type="ECO:0000256" key="4">
    <source>
        <dbReference type="ARBA" id="ARBA00023180"/>
    </source>
</evidence>
<dbReference type="PANTHER" id="PTHR11799">
    <property type="entry name" value="PARAOXONASE"/>
    <property type="match status" value="1"/>
</dbReference>
<feature type="binding site" evidence="6">
    <location>
        <position position="48"/>
    </location>
    <ligand>
        <name>Ca(2+)</name>
        <dbReference type="ChEBI" id="CHEBI:29108"/>
        <label>1</label>
        <note>catalytic</note>
    </ligand>
</feature>
<comment type="similarity">
    <text evidence="1 9">Belongs to the paraoxonase family.</text>
</comment>
<dbReference type="SUPFAM" id="SSF63829">
    <property type="entry name" value="Calcium-dependent phosphotriesterase"/>
    <property type="match status" value="1"/>
</dbReference>
<reference evidence="10" key="2">
    <citation type="submission" date="2022-06" db="UniProtKB">
        <authorList>
            <consortium name="EnsemblMetazoa"/>
        </authorList>
    </citation>
    <scope>IDENTIFICATION</scope>
    <source>
        <strain evidence="10">PS312</strain>
    </source>
</reference>
<sequence>MARLLIPVMIVLCGMTWRLYELLDFGRTVYNHRPGACRLVPGIDKGSEDVDLVREEGIAFVTSGVVFMQPHRAHVKGKIFLYDFNQKLGGGAPKAKELPIKGASFDQNNFHPHGLTHWIVNGVIRLYVINHSNDFKHSVEHKKSIKSPLFVRPNDLVAVGPDQFLLNNDGVAQTELGNVIEILTFYRGGSVVLWDGKEAHTVLSGMGGPNGAAFDAKNNKIFISEVNKRKVNVYDISKDKKTLTQVSSFDLYTVCDNLSMDNDGSVYCGCHPKINEAAVALNDCDGVSTSASQVLHMRFGEDFKTIAVSEPYANDGKELSGSSIAVVHNNQILIGSVCRGLLHCTIDDPSVL</sequence>
<evidence type="ECO:0000256" key="7">
    <source>
        <dbReference type="PIRSR" id="PIRSR602640-3"/>
    </source>
</evidence>
<proteinExistence type="inferred from homology"/>
<feature type="binding site" evidence="6">
    <location>
        <position position="155"/>
    </location>
    <ligand>
        <name>Ca(2+)</name>
        <dbReference type="ChEBI" id="CHEBI:29108"/>
        <label>1</label>
        <note>catalytic</note>
    </ligand>
</feature>
<evidence type="ECO:0000256" key="1">
    <source>
        <dbReference type="ARBA" id="ARBA00008595"/>
    </source>
</evidence>
<feature type="binding site" evidence="6">
    <location>
        <position position="256"/>
    </location>
    <ligand>
        <name>Ca(2+)</name>
        <dbReference type="ChEBI" id="CHEBI:29108"/>
        <label>1</label>
        <note>catalytic</note>
    </ligand>
</feature>
<keyword evidence="4 8" id="KW-0325">Glycoprotein</keyword>
<dbReference type="PANTHER" id="PTHR11799:SF12">
    <property type="entry name" value="PARAOXONASE-RELATED"/>
    <property type="match status" value="1"/>
</dbReference>
<keyword evidence="9" id="KW-0732">Signal</keyword>
<dbReference type="Proteomes" id="UP000005239">
    <property type="component" value="Unassembled WGS sequence"/>
</dbReference>
<protein>
    <recommendedName>
        <fullName evidence="9">Paraoxonase</fullName>
        <ecNumber evidence="9">3.1.1.2</ecNumber>
    </recommendedName>
</protein>
<dbReference type="PRINTS" id="PR01785">
    <property type="entry name" value="PARAOXONASE"/>
</dbReference>
<comment type="cofactor">
    <cofactor evidence="6 9">
        <name>Ca(2+)</name>
        <dbReference type="ChEBI" id="CHEBI:29108"/>
    </cofactor>
    <text evidence="6 9">Binds 2 calcium ions per subunit.</text>
</comment>
<feature type="glycosylation site" description="N-linked (GlcNAc...) asparagine" evidence="8">
    <location>
        <position position="257"/>
    </location>
</feature>
<organism evidence="10 11">
    <name type="scientific">Pristionchus pacificus</name>
    <name type="common">Parasitic nematode worm</name>
    <dbReference type="NCBI Taxonomy" id="54126"/>
    <lineage>
        <taxon>Eukaryota</taxon>
        <taxon>Metazoa</taxon>
        <taxon>Ecdysozoa</taxon>
        <taxon>Nematoda</taxon>
        <taxon>Chromadorea</taxon>
        <taxon>Rhabditida</taxon>
        <taxon>Rhabditina</taxon>
        <taxon>Diplogasteromorpha</taxon>
        <taxon>Diplogasteroidea</taxon>
        <taxon>Neodiplogasteridae</taxon>
        <taxon>Pristionchus</taxon>
    </lineage>
</organism>
<evidence type="ECO:0000256" key="8">
    <source>
        <dbReference type="PIRSR" id="PIRSR602640-4"/>
    </source>
</evidence>
<reference evidence="11" key="1">
    <citation type="journal article" date="2008" name="Nat. Genet.">
        <title>The Pristionchus pacificus genome provides a unique perspective on nematode lifestyle and parasitism.</title>
        <authorList>
            <person name="Dieterich C."/>
            <person name="Clifton S.W."/>
            <person name="Schuster L.N."/>
            <person name="Chinwalla A."/>
            <person name="Delehaunty K."/>
            <person name="Dinkelacker I."/>
            <person name="Fulton L."/>
            <person name="Fulton R."/>
            <person name="Godfrey J."/>
            <person name="Minx P."/>
            <person name="Mitreva M."/>
            <person name="Roeseler W."/>
            <person name="Tian H."/>
            <person name="Witte H."/>
            <person name="Yang S.P."/>
            <person name="Wilson R.K."/>
            <person name="Sommer R.J."/>
        </authorList>
    </citation>
    <scope>NUCLEOTIDE SEQUENCE [LARGE SCALE GENOMIC DNA]</scope>
    <source>
        <strain evidence="11">PS312</strain>
    </source>
</reference>
<dbReference type="Gene3D" id="2.120.10.30">
    <property type="entry name" value="TolB, C-terminal domain"/>
    <property type="match status" value="1"/>
</dbReference>
<feature type="binding site" evidence="6">
    <location>
        <position position="154"/>
    </location>
    <ligand>
        <name>Ca(2+)</name>
        <dbReference type="ChEBI" id="CHEBI:29108"/>
        <label>1</label>
        <note>catalytic</note>
    </ligand>
</feature>
<name>A0A2A6BXH4_PRIPA</name>
<feature type="active site" description="Proton acceptor" evidence="5">
    <location>
        <position position="113"/>
    </location>
</feature>
<keyword evidence="3 7" id="KW-1015">Disulfide bond</keyword>
<accession>A0A2A6BXH4</accession>
<gene>
    <name evidence="10" type="primary">WBGene00280937</name>
</gene>
<evidence type="ECO:0000256" key="6">
    <source>
        <dbReference type="PIRSR" id="PIRSR602640-2"/>
    </source>
</evidence>
<evidence type="ECO:0000256" key="2">
    <source>
        <dbReference type="ARBA" id="ARBA00022801"/>
    </source>
</evidence>
<accession>A0A8R1UZE2</accession>
<feature type="signal peptide" evidence="9">
    <location>
        <begin position="1"/>
        <end position="16"/>
    </location>
</feature>
<keyword evidence="11" id="KW-1185">Reference proteome</keyword>
<keyword evidence="2 9" id="KW-0378">Hydrolase</keyword>
<feature type="chain" id="PRO_5042620800" description="Paraoxonase" evidence="9">
    <location>
        <begin position="17"/>
        <end position="352"/>
    </location>
</feature>
<dbReference type="EC" id="3.1.1.2" evidence="9"/>
<evidence type="ECO:0000256" key="3">
    <source>
        <dbReference type="ARBA" id="ARBA00023157"/>
    </source>
</evidence>
<dbReference type="EnsemblMetazoa" id="PPA42568.1">
    <property type="protein sequence ID" value="PPA42568.1"/>
    <property type="gene ID" value="WBGene00280937"/>
</dbReference>
<dbReference type="InterPro" id="IPR051288">
    <property type="entry name" value="Serum_paraoxonase/arylesterase"/>
</dbReference>
<comment type="PTM">
    <text evidence="8">Glycosylated.</text>
</comment>
<dbReference type="AlphaFoldDB" id="A0A2A6BXH4"/>
<dbReference type="OrthoDB" id="423498at2759"/>
<dbReference type="GO" id="GO:0004064">
    <property type="term" value="F:arylesterase activity"/>
    <property type="evidence" value="ECO:0007669"/>
    <property type="project" value="UniProtKB-UniRule"/>
</dbReference>
<dbReference type="GO" id="GO:0046872">
    <property type="term" value="F:metal ion binding"/>
    <property type="evidence" value="ECO:0007669"/>
    <property type="project" value="UniProtKB-KW"/>
</dbReference>
<feature type="binding site" evidence="6">
    <location>
        <position position="115"/>
    </location>
    <ligand>
        <name>Ca(2+)</name>
        <dbReference type="ChEBI" id="CHEBI:29108"/>
        <label>1</label>
        <note>catalytic</note>
    </ligand>
</feature>
<evidence type="ECO:0000256" key="5">
    <source>
        <dbReference type="PIRSR" id="PIRSR602640-1"/>
    </source>
</evidence>
<keyword evidence="6 9" id="KW-0479">Metal-binding</keyword>